<protein>
    <submittedName>
        <fullName evidence="1">Uncharacterized protein</fullName>
    </submittedName>
</protein>
<evidence type="ECO:0000313" key="1">
    <source>
        <dbReference type="EMBL" id="UNZ08696.1"/>
    </source>
</evidence>
<reference evidence="1 2" key="1">
    <citation type="submission" date="2022-03" db="EMBL/GenBank/DDBJ databases">
        <title>Complete genome of Streptomyces rimosus ssp. rimosus R7 (=ATCC 10970).</title>
        <authorList>
            <person name="Beganovic S."/>
            <person name="Ruckert C."/>
            <person name="Busche T."/>
            <person name="Kalinowski J."/>
            <person name="Wittmann C."/>
        </authorList>
    </citation>
    <scope>NUCLEOTIDE SEQUENCE [LARGE SCALE GENOMIC DNA]</scope>
    <source>
        <strain evidence="1 2">R7</strain>
        <plasmid evidence="1 2">pSRIMR7</plasmid>
    </source>
</reference>
<organism evidence="1 2">
    <name type="scientific">Streptomyces rimosus subsp. rimosus</name>
    <dbReference type="NCBI Taxonomy" id="132474"/>
    <lineage>
        <taxon>Bacteria</taxon>
        <taxon>Bacillati</taxon>
        <taxon>Actinomycetota</taxon>
        <taxon>Actinomycetes</taxon>
        <taxon>Kitasatosporales</taxon>
        <taxon>Streptomycetaceae</taxon>
        <taxon>Streptomyces</taxon>
    </lineage>
</organism>
<evidence type="ECO:0000313" key="2">
    <source>
        <dbReference type="Proteomes" id="UP000829494"/>
    </source>
</evidence>
<name>A0ABY3ZEG2_STRRM</name>
<keyword evidence="2" id="KW-1185">Reference proteome</keyword>
<dbReference type="GeneID" id="71455992"/>
<dbReference type="RefSeq" id="WP_003979061.1">
    <property type="nucleotide sequence ID" value="NZ_CP043496.1"/>
</dbReference>
<keyword evidence="1" id="KW-0614">Plasmid</keyword>
<gene>
    <name evidence="1" type="ORF">SRIMR7_41755</name>
</gene>
<dbReference type="EMBL" id="CP094299">
    <property type="protein sequence ID" value="UNZ08696.1"/>
    <property type="molecule type" value="Genomic_DNA"/>
</dbReference>
<sequence length="126" mass="13630">MTPDAFRSAHGDSTTWSAADFEGYEHMLEAASPVYAAAAASDRIIVGRHAEGSKVVADLALRPFMAGTTGSGKNPAVSVALVLQQIREQLAAARRKLVGMHLSRSQRREIADRIRELSEAERRLTA</sequence>
<geneLocation type="plasmid" evidence="1 2">
    <name>pSRIMR7</name>
</geneLocation>
<dbReference type="Proteomes" id="UP000829494">
    <property type="component" value="Plasmid pSRIMR7"/>
</dbReference>
<accession>A0ABY3ZEG2</accession>
<proteinExistence type="predicted"/>